<sequence>MFEPLAAKALQRVQHAVDGCYIAAQQITKGAFLLADETLAPGAVGQLTEKGFEGAPVVHAKGAVEEGAVDGFAVERQGGGPGAVVQVAGVDQHAVHVPQNGLYGWVCHVNLRVCKLRWIVVSAWQIVKRVEVIGVTPVKM</sequence>
<evidence type="ECO:0000313" key="1">
    <source>
        <dbReference type="EMBL" id="KPL76107.1"/>
    </source>
</evidence>
<protein>
    <submittedName>
        <fullName evidence="1">Uncharacterized protein</fullName>
    </submittedName>
</protein>
<dbReference type="Proteomes" id="UP000050417">
    <property type="component" value="Unassembled WGS sequence"/>
</dbReference>
<comment type="caution">
    <text evidence="1">The sequence shown here is derived from an EMBL/GenBank/DDBJ whole genome shotgun (WGS) entry which is preliminary data.</text>
</comment>
<keyword evidence="2" id="KW-1185">Reference proteome</keyword>
<accession>A0A0P6XT01</accession>
<dbReference type="STRING" id="1134406.ADN00_12260"/>
<dbReference type="EMBL" id="LGCL01000026">
    <property type="protein sequence ID" value="KPL76107.1"/>
    <property type="molecule type" value="Genomic_DNA"/>
</dbReference>
<organism evidence="1 2">
    <name type="scientific">Ornatilinea apprima</name>
    <dbReference type="NCBI Taxonomy" id="1134406"/>
    <lineage>
        <taxon>Bacteria</taxon>
        <taxon>Bacillati</taxon>
        <taxon>Chloroflexota</taxon>
        <taxon>Anaerolineae</taxon>
        <taxon>Anaerolineales</taxon>
        <taxon>Anaerolineaceae</taxon>
        <taxon>Ornatilinea</taxon>
    </lineage>
</organism>
<proteinExistence type="predicted"/>
<dbReference type="AlphaFoldDB" id="A0A0P6XT01"/>
<evidence type="ECO:0000313" key="2">
    <source>
        <dbReference type="Proteomes" id="UP000050417"/>
    </source>
</evidence>
<reference evidence="1 2" key="1">
    <citation type="submission" date="2015-07" db="EMBL/GenBank/DDBJ databases">
        <title>Genome sequence of Ornatilinea apprima DSM 23815.</title>
        <authorList>
            <person name="Hemp J."/>
            <person name="Ward L.M."/>
            <person name="Pace L.A."/>
            <person name="Fischer W.W."/>
        </authorList>
    </citation>
    <scope>NUCLEOTIDE SEQUENCE [LARGE SCALE GENOMIC DNA]</scope>
    <source>
        <strain evidence="1 2">P3M-1</strain>
    </source>
</reference>
<name>A0A0P6XT01_9CHLR</name>
<gene>
    <name evidence="1" type="ORF">ADN00_12260</name>
</gene>